<dbReference type="AlphaFoldDB" id="B9FWB0"/>
<reference evidence="2" key="1">
    <citation type="journal article" date="2005" name="PLoS Biol.">
        <title>The genomes of Oryza sativa: a history of duplications.</title>
        <authorList>
            <person name="Yu J."/>
            <person name="Wang J."/>
            <person name="Lin W."/>
            <person name="Li S."/>
            <person name="Li H."/>
            <person name="Zhou J."/>
            <person name="Ni P."/>
            <person name="Dong W."/>
            <person name="Hu S."/>
            <person name="Zeng C."/>
            <person name="Zhang J."/>
            <person name="Zhang Y."/>
            <person name="Li R."/>
            <person name="Xu Z."/>
            <person name="Li S."/>
            <person name="Li X."/>
            <person name="Zheng H."/>
            <person name="Cong L."/>
            <person name="Lin L."/>
            <person name="Yin J."/>
            <person name="Geng J."/>
            <person name="Li G."/>
            <person name="Shi J."/>
            <person name="Liu J."/>
            <person name="Lv H."/>
            <person name="Li J."/>
            <person name="Wang J."/>
            <person name="Deng Y."/>
            <person name="Ran L."/>
            <person name="Shi X."/>
            <person name="Wang X."/>
            <person name="Wu Q."/>
            <person name="Li C."/>
            <person name="Ren X."/>
            <person name="Wang J."/>
            <person name="Wang X."/>
            <person name="Li D."/>
            <person name="Liu D."/>
            <person name="Zhang X."/>
            <person name="Ji Z."/>
            <person name="Zhao W."/>
            <person name="Sun Y."/>
            <person name="Zhang Z."/>
            <person name="Bao J."/>
            <person name="Han Y."/>
            <person name="Dong L."/>
            <person name="Ji J."/>
            <person name="Chen P."/>
            <person name="Wu S."/>
            <person name="Liu J."/>
            <person name="Xiao Y."/>
            <person name="Bu D."/>
            <person name="Tan J."/>
            <person name="Yang L."/>
            <person name="Ye C."/>
            <person name="Zhang J."/>
            <person name="Xu J."/>
            <person name="Zhou Y."/>
            <person name="Yu Y."/>
            <person name="Zhang B."/>
            <person name="Zhuang S."/>
            <person name="Wei H."/>
            <person name="Liu B."/>
            <person name="Lei M."/>
            <person name="Yu H."/>
            <person name="Li Y."/>
            <person name="Xu H."/>
            <person name="Wei S."/>
            <person name="He X."/>
            <person name="Fang L."/>
            <person name="Zhang Z."/>
            <person name="Zhang Y."/>
            <person name="Huang X."/>
            <person name="Su Z."/>
            <person name="Tong W."/>
            <person name="Li J."/>
            <person name="Tong Z."/>
            <person name="Li S."/>
            <person name="Ye J."/>
            <person name="Wang L."/>
            <person name="Fang L."/>
            <person name="Lei T."/>
            <person name="Chen C."/>
            <person name="Chen H."/>
            <person name="Xu Z."/>
            <person name="Li H."/>
            <person name="Huang H."/>
            <person name="Zhang F."/>
            <person name="Xu H."/>
            <person name="Li N."/>
            <person name="Zhao C."/>
            <person name="Li S."/>
            <person name="Dong L."/>
            <person name="Huang Y."/>
            <person name="Li L."/>
            <person name="Xi Y."/>
            <person name="Qi Q."/>
            <person name="Li W."/>
            <person name="Zhang B."/>
            <person name="Hu W."/>
            <person name="Zhang Y."/>
            <person name="Tian X."/>
            <person name="Jiao Y."/>
            <person name="Liang X."/>
            <person name="Jin J."/>
            <person name="Gao L."/>
            <person name="Zheng W."/>
            <person name="Hao B."/>
            <person name="Liu S."/>
            <person name="Wang W."/>
            <person name="Yuan L."/>
            <person name="Cao M."/>
            <person name="McDermott J."/>
            <person name="Samudrala R."/>
            <person name="Wang J."/>
            <person name="Wong G.K."/>
            <person name="Yang H."/>
        </authorList>
    </citation>
    <scope>NUCLEOTIDE SEQUENCE [LARGE SCALE GENOMIC DNA]</scope>
</reference>
<evidence type="ECO:0000256" key="1">
    <source>
        <dbReference type="SAM" id="MobiDB-lite"/>
    </source>
</evidence>
<feature type="compositionally biased region" description="Polar residues" evidence="1">
    <location>
        <begin position="474"/>
        <end position="488"/>
    </location>
</feature>
<dbReference type="PANTHER" id="PTHR33170">
    <property type="entry name" value="DUF4283 DOMAIN-CONTAINING PROTEIN-RELATED"/>
    <property type="match status" value="1"/>
</dbReference>
<feature type="region of interest" description="Disordered" evidence="1">
    <location>
        <begin position="770"/>
        <end position="794"/>
    </location>
</feature>
<accession>B9FWB0</accession>
<gene>
    <name evidence="2" type="ORF">OsJ_23634</name>
</gene>
<name>B9FWB0_ORYSJ</name>
<organism evidence="2">
    <name type="scientific">Oryza sativa subsp. japonica</name>
    <name type="common">Rice</name>
    <dbReference type="NCBI Taxonomy" id="39947"/>
    <lineage>
        <taxon>Eukaryota</taxon>
        <taxon>Viridiplantae</taxon>
        <taxon>Streptophyta</taxon>
        <taxon>Embryophyta</taxon>
        <taxon>Tracheophyta</taxon>
        <taxon>Spermatophyta</taxon>
        <taxon>Magnoliopsida</taxon>
        <taxon>Liliopsida</taxon>
        <taxon>Poales</taxon>
        <taxon>Poaceae</taxon>
        <taxon>BOP clade</taxon>
        <taxon>Oryzoideae</taxon>
        <taxon>Oryzeae</taxon>
        <taxon>Oryzinae</taxon>
        <taxon>Oryza</taxon>
        <taxon>Oryza sativa</taxon>
    </lineage>
</organism>
<reference evidence="2" key="2">
    <citation type="submission" date="2008-12" db="EMBL/GenBank/DDBJ databases">
        <title>Improved gene annotation of the rice (Oryza sativa) genomes.</title>
        <authorList>
            <person name="Wang J."/>
            <person name="Li R."/>
            <person name="Fan W."/>
            <person name="Huang Q."/>
            <person name="Zhang J."/>
            <person name="Zhou Y."/>
            <person name="Hu Y."/>
            <person name="Zi S."/>
            <person name="Li J."/>
            <person name="Ni P."/>
            <person name="Zheng H."/>
            <person name="Zhang Y."/>
            <person name="Zhao M."/>
            <person name="Hao Q."/>
            <person name="McDermott J."/>
            <person name="Samudrala R."/>
            <person name="Kristiansen K."/>
            <person name="Wong G.K.-S."/>
        </authorList>
    </citation>
    <scope>NUCLEOTIDE SEQUENCE</scope>
</reference>
<feature type="region of interest" description="Disordered" evidence="1">
    <location>
        <begin position="439"/>
        <end position="504"/>
    </location>
</feature>
<proteinExistence type="predicted"/>
<feature type="compositionally biased region" description="Low complexity" evidence="1">
    <location>
        <begin position="701"/>
        <end position="715"/>
    </location>
</feature>
<dbReference type="Proteomes" id="UP000007752">
    <property type="component" value="Chromosome 7"/>
</dbReference>
<evidence type="ECO:0000313" key="2">
    <source>
        <dbReference type="EMBL" id="EEE66847.1"/>
    </source>
</evidence>
<dbReference type="PANTHER" id="PTHR33170:SF8">
    <property type="entry name" value="OS07G0485366 PROTEIN"/>
    <property type="match status" value="1"/>
</dbReference>
<dbReference type="EMBL" id="CM000144">
    <property type="protein sequence ID" value="EEE66847.1"/>
    <property type="molecule type" value="Genomic_DNA"/>
</dbReference>
<sequence length="846" mass="92497">MRIDSDRRRRLTLAPVSSSVVRGSRFECLLQENRDGDDDDGVNTSHEIADEAVIETRQSGRDNGGHRQATSDGGGHGRPARSDEASLVQEFWSEVGFPTPANRWWEKQPEPPSRFRSLSPKLAEKDNAGGWNLVSYSRSGKEFGPAIQRRRGWLIRPWKGPLPRPRPATVVVLGDFLPAATSNQATMVSSDCALQGSSSDHALSLGLFQNSKQSFVGRVMGPKDAHVPNRCPILKEPKPTAALFGFSEQNMGFLPIQEFDMKLKPPKPAPMALVTILGGHLAASAVQNELARLIRADWNWEAVPHGDNSYLVTFPSEEELNRMDDVEFRLKNHGVSITIQQWQQDSDIIPVYQLDEVWVHITGVLHSWRHYLCFWALGTVVGTTQEVDMLTFRKKGIIRVKVGVLSRADLPIKTDIVFGKIGYHITFSLEEEGFQPAVHVVDEPTGGGDEGAEEGGDSKEDNNTNHIVKKHKSNSSTTTQPDQGSGPTPMQLALTPFGPLKSSPSRRPVVMDLVGLQLQHPDVSQEISPAGISPPATPRSVGLENMRMNAAEVQEIEAVPRTLPATEIQSNRKQHVVPVAHPISKQQNPSPGLMDGHLSVPLVKKCSVGNTVAPFGSTSKVRMGTVSAPLSSQQTTQGNYEEWPVLSSPGDCNGLRRSGRSNAEQISGIAMTDEDSLSKAMRRKAICNLDGPVKELAVINSPSSSDTTPASPPQSKHVFSITSLPDDRVSSHLSNVGVSLGSSSSDITISINKLKHIELDRSIAASKINGSHQPFKNQTLEKDNPFDASDDEDTELDGSLLAHLVKDVTEVDLDDVDMSSKICDLMVSARKSKSNKKKRRRNRSFT</sequence>
<protein>
    <submittedName>
        <fullName evidence="2">Uncharacterized protein</fullName>
    </submittedName>
</protein>
<feature type="region of interest" description="Disordered" evidence="1">
    <location>
        <begin position="699"/>
        <end position="719"/>
    </location>
</feature>
<feature type="region of interest" description="Disordered" evidence="1">
    <location>
        <begin position="54"/>
        <end position="84"/>
    </location>
</feature>